<accession>A0AAU9C6B1</accession>
<feature type="region of interest" description="Disordered" evidence="1">
    <location>
        <begin position="1569"/>
        <end position="1596"/>
    </location>
</feature>
<dbReference type="InterPro" id="IPR047589">
    <property type="entry name" value="DUF11_rpt"/>
</dbReference>
<feature type="compositionally biased region" description="Acidic residues" evidence="1">
    <location>
        <begin position="1489"/>
        <end position="1507"/>
    </location>
</feature>
<feature type="region of interest" description="Disordered" evidence="1">
    <location>
        <begin position="1686"/>
        <end position="1707"/>
    </location>
</feature>
<dbReference type="KEGG" id="lcal:ATTO_17020"/>
<keyword evidence="2" id="KW-1133">Transmembrane helix</keyword>
<keyword evidence="3" id="KW-0732">Signal</keyword>
<feature type="transmembrane region" description="Helical" evidence="2">
    <location>
        <begin position="2041"/>
        <end position="2062"/>
    </location>
</feature>
<evidence type="ECO:0000259" key="4">
    <source>
        <dbReference type="Pfam" id="PF01345"/>
    </source>
</evidence>
<feature type="signal peptide" evidence="3">
    <location>
        <begin position="1"/>
        <end position="22"/>
    </location>
</feature>
<evidence type="ECO:0000313" key="6">
    <source>
        <dbReference type="Proteomes" id="UP001431186"/>
    </source>
</evidence>
<feature type="region of interest" description="Disordered" evidence="1">
    <location>
        <begin position="1957"/>
        <end position="2031"/>
    </location>
</feature>
<proteinExistence type="predicted"/>
<dbReference type="EMBL" id="AP025285">
    <property type="protein sequence ID" value="BDC91830.1"/>
    <property type="molecule type" value="Genomic_DNA"/>
</dbReference>
<gene>
    <name evidence="5" type="ORF">ATTO_17020</name>
</gene>
<feature type="domain" description="DUF11" evidence="4">
    <location>
        <begin position="1846"/>
        <end position="1960"/>
    </location>
</feature>
<dbReference type="Pfam" id="PF01345">
    <property type="entry name" value="DUF11"/>
    <property type="match status" value="1"/>
</dbReference>
<feature type="chain" id="PRO_5043549491" description="DUF11 domain-containing protein" evidence="3">
    <location>
        <begin position="23"/>
        <end position="2066"/>
    </location>
</feature>
<keyword evidence="2" id="KW-0472">Membrane</keyword>
<dbReference type="Gene3D" id="2.60.40.740">
    <property type="match status" value="2"/>
</dbReference>
<sequence length="2066" mass="217065">MVVLLALLISVPQPCVTALARAASTVTVFGGITVSGGEQGVDFDVSTSPLLLTVKTSTPLTFSGTGQGSIKIASGVRANIVLAGLSLTSKSSAPTTAADRNSPIDLWPDSSLHITLADGTTNYVRTHLETQCAGIHVAETASLTIDDSVTNRLADGTHVEVDGGKIATAGTLLNGTKVEVGDELLKLSAANPGVLKVAGGYGCAAIGSGSMENAGLMVFDGGSIVACAWRGVAVNLDNPGAAGDADAPVSGNYYASAGAGIGAGCGGGATDMFFNAADIDAYGSYHGAGIGAPLRFEGGTTYNGGPRQPSALTTTPNSTCGNITINGGFLKARGFTHGNAFGGACDSAAAPGAKGKVIKVTGGTLLPTSPNRWDLGGNGGTVIVTGGSMRIAGMNKFQGDGPWSDESKTTKLTMVTIDMQKELQELNSQNSKISGWQLLVNGQPHSYGAPTMFDDGKLYLWLSDAYLKKDPETGKAARIEVRLNYVDPDGKEQRLEPLYVEDLGGTTGSTLKRYVNIDLDNEHLDPAARELVAAYFAKLNKHYDGLPLAGLELSAEEGHYISTDGLELIGKQLTDSTALEYSYQKLSEELDKNGDPIILDSGTSLPTDSGNQRIEIVSKQYANTSGMESYWGHRIRGNAEILPVNSVTKTEVATPVDVVVGSETKQYSVPTWAQGANSSVDFNTATMDCLVVPFDIASGTIPGTDQMSAATCKAPTGKVTLSLDGREVGESLGGVIHLERPASGDAAGTSATGDGMAQIKAVDGREHVVGYFKVTRSQLESWGLGPTSDNMHRVQVSYTSVTNPDAPKRGQAAQAEGQTTPLYEDSAYHNYYESSSEPAAVEIEMANPGLTLYSTLLKGSFDPAKDPKSYTAAQVTALQSTDPEVRMSYLGVKQNEDGTPATKPDGSLDTYLVDADYVAENGDHPAQQFVVASDYVGKGTHSVYLLTSSVGEVELTSSNPGVVSIERSDPNWLTNRRTQWQAGTNTYVVGAPIKVNGPGVTTVTATVKQTGAYDEAVRSFKIYSYPDLQEAPTIEARESVRNLSRKDGTVRPGDKLCYSTVFSNTKASSMYQNPIYELTVPADASLEALRVTMPGEASQTLTQGTDYTVTRNPLGGQTIQVKNLPALYGSQGVRFELEATVHNDVILPEHGTLTNLRSTSSTWGTYGIDFSHDANFPWDTRFDNVNGKPVGTPELPAAAAFADPLTELPATLPDGTSSTEADATKYLATKEGELLGTDELTAQAQELVEAAGITPEGTPVLKVERFDGLTWHEQGFSGADPFIALDKPASYLVTATWTQSDGTQVTSKILYVLRDLGSSGGDHDLVVVPEDPDPAAGELSVTKTWQNTTANAANRANREIVQVGDELTYTLTAANDKLGSIYYNAVIKDELPVGIDYIPGSIQVVCRQGAEKHVTLTQEDFSVDYNASSRVLYVNVGHLYGGESAQVTFKAVVTPERLSYNAPQSLRNVGRLFGTKPSDTIQDPRDPVGPDDPDDPDNPPVDPDDPTPDPNPAPITVVIPDPVPGPYGDDPQNPPADPTLDERQDEEPATVELEYTEYVRRVDALKQAAPEGEGTGDTGEPADPTPAGGDGDNDLAPTYVTRAELLDHLRAHALDDGYDLSADPDEMNLDAEHPVAVPAGQAVTQATGHEAADLTQVGKSHLTTTFKAADGTTVKATLHHIVWDETVPEEEQPTEDKPTPGSFKANTKVSEPVREGTITGAELLARAMDLAASRGLKLPAGVTAQQWKLERVDAEGNRTPIGPKDQVSIADPADYVFSVDYERPGDTPGGAAPLIGALTLGYKLFKTEAPASDPTGGTSGPVAPADPEEGDAQVTKVSHNLTAHEDGKVHVNDILGYTIAVANIGAETCCMYDVVVADDLPAGLAVVSGSMRLQLPDGAQVPVPDSAYNAETHKISVFGGMLKGGQSLQLTFEAAVMADAEGKDIGNHAVASYVKPSDSTTDTIFSTEKRPDPGTPASSEDFEGSILLDPTPAAYPDDRTDPVAPPLSDGTGNEPANADGTADGTGSLRVIPRTGDEGLTWLAPAAGLLAAAALAATGAVVWRRRS</sequence>
<evidence type="ECO:0000256" key="1">
    <source>
        <dbReference type="SAM" id="MobiDB-lite"/>
    </source>
</evidence>
<dbReference type="InterPro" id="IPR026466">
    <property type="entry name" value="Fim_isopep_form_D2_dom"/>
</dbReference>
<evidence type="ECO:0000313" key="5">
    <source>
        <dbReference type="EMBL" id="BDC91830.1"/>
    </source>
</evidence>
<reference evidence="5" key="1">
    <citation type="submission" date="2021-11" db="EMBL/GenBank/DDBJ databases">
        <title>Complete genome sequence of Atopobiaceae bacterium TOC12.</title>
        <authorList>
            <person name="Morinaga K."/>
            <person name="Kusada H."/>
            <person name="Tamaki H."/>
        </authorList>
    </citation>
    <scope>NUCLEOTIDE SEQUENCE</scope>
    <source>
        <strain evidence="5">TOC12</strain>
    </source>
</reference>
<feature type="region of interest" description="Disordered" evidence="1">
    <location>
        <begin position="801"/>
        <end position="820"/>
    </location>
</feature>
<evidence type="ECO:0000256" key="2">
    <source>
        <dbReference type="SAM" id="Phobius"/>
    </source>
</evidence>
<feature type="region of interest" description="Disordered" evidence="1">
    <location>
        <begin position="1809"/>
        <end position="1832"/>
    </location>
</feature>
<name>A0AAU9C6B1_9ACTN</name>
<feature type="compositionally biased region" description="Polar residues" evidence="1">
    <location>
        <begin position="1957"/>
        <end position="1966"/>
    </location>
</feature>
<dbReference type="NCBIfam" id="TIGR04226">
    <property type="entry name" value="RrgB_K2N_iso_D2"/>
    <property type="match status" value="1"/>
</dbReference>
<dbReference type="Proteomes" id="UP001431186">
    <property type="component" value="Chromosome"/>
</dbReference>
<feature type="region of interest" description="Disordered" evidence="1">
    <location>
        <begin position="1469"/>
        <end position="1557"/>
    </location>
</feature>
<dbReference type="NCBIfam" id="TIGR01451">
    <property type="entry name" value="B_ant_repeat"/>
    <property type="match status" value="2"/>
</dbReference>
<organism evidence="5 6">
    <name type="scientific">Leptogranulimonas caecicola</name>
    <dbReference type="NCBI Taxonomy" id="2894156"/>
    <lineage>
        <taxon>Bacteria</taxon>
        <taxon>Bacillati</taxon>
        <taxon>Actinomycetota</taxon>
        <taxon>Coriobacteriia</taxon>
        <taxon>Coriobacteriales</taxon>
        <taxon>Kribbibacteriaceae</taxon>
        <taxon>Leptogranulimonas</taxon>
    </lineage>
</organism>
<feature type="compositionally biased region" description="Low complexity" evidence="1">
    <location>
        <begin position="1569"/>
        <end position="1582"/>
    </location>
</feature>
<protein>
    <recommendedName>
        <fullName evidence="4">DUF11 domain-containing protein</fullName>
    </recommendedName>
</protein>
<keyword evidence="2" id="KW-0812">Transmembrane</keyword>
<keyword evidence="6" id="KW-1185">Reference proteome</keyword>
<evidence type="ECO:0000256" key="3">
    <source>
        <dbReference type="SAM" id="SignalP"/>
    </source>
</evidence>
<dbReference type="InterPro" id="IPR001434">
    <property type="entry name" value="OmcB-like_DUF11"/>
</dbReference>